<dbReference type="Pfam" id="PF05656">
    <property type="entry name" value="DUF805"/>
    <property type="match status" value="1"/>
</dbReference>
<gene>
    <name evidence="2" type="ORF">CAter282_2077</name>
</gene>
<dbReference type="OrthoDB" id="9812349at2"/>
<dbReference type="InterPro" id="IPR008523">
    <property type="entry name" value="DUF805"/>
</dbReference>
<sequence length="116" mass="12994">MTFTEAIKVCFSKYADFNGRASRSEYWWFILFLVLASFVTDIVSHKLSLLFSLATLVPLIAAAARRLHDSNRSGWLQLIGIIPILGWIAMIYFLVQEPKEPNNFGPAPVDPALPAP</sequence>
<feature type="transmembrane region" description="Helical" evidence="1">
    <location>
        <begin position="74"/>
        <end position="95"/>
    </location>
</feature>
<dbReference type="RefSeq" id="WP_061533261.1">
    <property type="nucleotide sequence ID" value="NZ_CP013233.1"/>
</dbReference>
<evidence type="ECO:0008006" key="4">
    <source>
        <dbReference type="Google" id="ProtNLM"/>
    </source>
</evidence>
<feature type="transmembrane region" description="Helical" evidence="1">
    <location>
        <begin position="26"/>
        <end position="43"/>
    </location>
</feature>
<proteinExistence type="predicted"/>
<dbReference type="GO" id="GO:0005886">
    <property type="term" value="C:plasma membrane"/>
    <property type="evidence" value="ECO:0007669"/>
    <property type="project" value="TreeGrafter"/>
</dbReference>
<dbReference type="PANTHER" id="PTHR34980">
    <property type="entry name" value="INNER MEMBRANE PROTEIN-RELATED-RELATED"/>
    <property type="match status" value="1"/>
</dbReference>
<dbReference type="AlphaFoldDB" id="A0A127PQ63"/>
<keyword evidence="3" id="KW-1185">Reference proteome</keyword>
<dbReference type="PANTHER" id="PTHR34980:SF2">
    <property type="entry name" value="INNER MEMBRANE PROTEIN YHAH-RELATED"/>
    <property type="match status" value="1"/>
</dbReference>
<reference evidence="2 3" key="1">
    <citation type="submission" date="2015-11" db="EMBL/GenBank/DDBJ databases">
        <title>Exploring the genomic traits of fungus-feeding bacterial genus Collimonas.</title>
        <authorList>
            <person name="Song C."/>
            <person name="Schmidt R."/>
            <person name="de Jager V."/>
            <person name="Krzyzanowska D."/>
            <person name="Jongedijk E."/>
            <person name="Cankar K."/>
            <person name="Beekwilder J."/>
            <person name="van Veen A."/>
            <person name="de Boer W."/>
            <person name="van Veen J.A."/>
            <person name="Garbeva P."/>
        </authorList>
    </citation>
    <scope>NUCLEOTIDE SEQUENCE [LARGE SCALE GENOMIC DNA]</scope>
    <source>
        <strain evidence="2 3">Ter282</strain>
    </source>
</reference>
<dbReference type="Proteomes" id="UP000071778">
    <property type="component" value="Chromosome"/>
</dbReference>
<evidence type="ECO:0000313" key="3">
    <source>
        <dbReference type="Proteomes" id="UP000071778"/>
    </source>
</evidence>
<dbReference type="PATRIC" id="fig|279058.17.peg.2226"/>
<keyword evidence="1" id="KW-1133">Transmembrane helix</keyword>
<evidence type="ECO:0000256" key="1">
    <source>
        <dbReference type="SAM" id="Phobius"/>
    </source>
</evidence>
<keyword evidence="1" id="KW-0472">Membrane</keyword>
<evidence type="ECO:0000313" key="2">
    <source>
        <dbReference type="EMBL" id="AMP09835.1"/>
    </source>
</evidence>
<accession>A0A127PQ63</accession>
<organism evidence="2 3">
    <name type="scientific">Collimonas arenae</name>
    <dbReference type="NCBI Taxonomy" id="279058"/>
    <lineage>
        <taxon>Bacteria</taxon>
        <taxon>Pseudomonadati</taxon>
        <taxon>Pseudomonadota</taxon>
        <taxon>Betaproteobacteria</taxon>
        <taxon>Burkholderiales</taxon>
        <taxon>Oxalobacteraceae</taxon>
        <taxon>Collimonas</taxon>
    </lineage>
</organism>
<keyword evidence="1" id="KW-0812">Transmembrane</keyword>
<name>A0A127PQ63_9BURK</name>
<protein>
    <recommendedName>
        <fullName evidence="4">DUF805 domain-containing protein</fullName>
    </recommendedName>
</protein>
<dbReference type="EMBL" id="CP013235">
    <property type="protein sequence ID" value="AMP09835.1"/>
    <property type="molecule type" value="Genomic_DNA"/>
</dbReference>
<feature type="transmembrane region" description="Helical" evidence="1">
    <location>
        <begin position="50"/>
        <end position="68"/>
    </location>
</feature>